<organism evidence="1 2">
    <name type="scientific">Araneus ventricosus</name>
    <name type="common">Orbweaver spider</name>
    <name type="synonym">Epeira ventricosa</name>
    <dbReference type="NCBI Taxonomy" id="182803"/>
    <lineage>
        <taxon>Eukaryota</taxon>
        <taxon>Metazoa</taxon>
        <taxon>Ecdysozoa</taxon>
        <taxon>Arthropoda</taxon>
        <taxon>Chelicerata</taxon>
        <taxon>Arachnida</taxon>
        <taxon>Araneae</taxon>
        <taxon>Araneomorphae</taxon>
        <taxon>Entelegynae</taxon>
        <taxon>Araneoidea</taxon>
        <taxon>Araneidae</taxon>
        <taxon>Araneus</taxon>
    </lineage>
</organism>
<gene>
    <name evidence="1" type="ORF">AVEN_82381_1</name>
</gene>
<name>A0A4Y2HIJ9_ARAVE</name>
<evidence type="ECO:0000313" key="1">
    <source>
        <dbReference type="EMBL" id="GBM65206.1"/>
    </source>
</evidence>
<protein>
    <submittedName>
        <fullName evidence="1">Uncharacterized protein</fullName>
    </submittedName>
</protein>
<reference evidence="1 2" key="1">
    <citation type="journal article" date="2019" name="Sci. Rep.">
        <title>Orb-weaving spider Araneus ventricosus genome elucidates the spidroin gene catalogue.</title>
        <authorList>
            <person name="Kono N."/>
            <person name="Nakamura H."/>
            <person name="Ohtoshi R."/>
            <person name="Moran D.A.P."/>
            <person name="Shinohara A."/>
            <person name="Yoshida Y."/>
            <person name="Fujiwara M."/>
            <person name="Mori M."/>
            <person name="Tomita M."/>
            <person name="Arakawa K."/>
        </authorList>
    </citation>
    <scope>NUCLEOTIDE SEQUENCE [LARGE SCALE GENOMIC DNA]</scope>
</reference>
<evidence type="ECO:0000313" key="2">
    <source>
        <dbReference type="Proteomes" id="UP000499080"/>
    </source>
</evidence>
<proteinExistence type="predicted"/>
<comment type="caution">
    <text evidence="1">The sequence shown here is derived from an EMBL/GenBank/DDBJ whole genome shotgun (WGS) entry which is preliminary data.</text>
</comment>
<keyword evidence="2" id="KW-1185">Reference proteome</keyword>
<accession>A0A4Y2HIJ9</accession>
<dbReference type="Proteomes" id="UP000499080">
    <property type="component" value="Unassembled WGS sequence"/>
</dbReference>
<dbReference type="AlphaFoldDB" id="A0A4Y2HIJ9"/>
<dbReference type="EMBL" id="BGPR01001964">
    <property type="protein sequence ID" value="GBM65206.1"/>
    <property type="molecule type" value="Genomic_DNA"/>
</dbReference>
<sequence length="103" mass="12270">MIRTTPEPASPSSNFTHISIHLRHQIQRVPDPHARWIFGRIRSRTWNSPVSKPRPSHSWLCSWRMLFLSRFKLPLVWDGNLKEECWLGPRHPTAFQNYDVRSK</sequence>